<dbReference type="PANTHER" id="PTHR21485:SF3">
    <property type="entry name" value="N-ACYLNEURAMINATE CYTIDYLYLTRANSFERASE"/>
    <property type="match status" value="1"/>
</dbReference>
<proteinExistence type="predicted"/>
<dbReference type="InterPro" id="IPR029044">
    <property type="entry name" value="Nucleotide-diphossugar_trans"/>
</dbReference>
<keyword evidence="1" id="KW-0548">Nucleotidyltransferase</keyword>
<dbReference type="Gene3D" id="3.90.550.10">
    <property type="entry name" value="Spore Coat Polysaccharide Biosynthesis Protein SpsA, Chain A"/>
    <property type="match status" value="1"/>
</dbReference>
<dbReference type="Proteomes" id="UP001595882">
    <property type="component" value="Unassembled WGS sequence"/>
</dbReference>
<gene>
    <name evidence="1" type="ORF">ACFOY7_05710</name>
</gene>
<dbReference type="EMBL" id="JBHSDT010000004">
    <property type="protein sequence ID" value="MFC4402563.1"/>
    <property type="molecule type" value="Genomic_DNA"/>
</dbReference>
<dbReference type="RefSeq" id="WP_390250274.1">
    <property type="nucleotide sequence ID" value="NZ_JBHSDT010000004.1"/>
</dbReference>
<accession>A0ABV8WUB2</accession>
<dbReference type="PANTHER" id="PTHR21485">
    <property type="entry name" value="HAD SUPERFAMILY MEMBERS CMAS AND KDSC"/>
    <property type="match status" value="1"/>
</dbReference>
<dbReference type="Pfam" id="PF02348">
    <property type="entry name" value="CTP_transf_3"/>
    <property type="match status" value="1"/>
</dbReference>
<evidence type="ECO:0000313" key="1">
    <source>
        <dbReference type="EMBL" id="MFC4402563.1"/>
    </source>
</evidence>
<dbReference type="GO" id="GO:0016779">
    <property type="term" value="F:nucleotidyltransferase activity"/>
    <property type="evidence" value="ECO:0007669"/>
    <property type="project" value="UniProtKB-KW"/>
</dbReference>
<dbReference type="CDD" id="cd02513">
    <property type="entry name" value="CMP-NeuAc_Synthase"/>
    <property type="match status" value="1"/>
</dbReference>
<protein>
    <submittedName>
        <fullName evidence="1">Cytidylyltransferase domain-containing protein</fullName>
    </submittedName>
</protein>
<keyword evidence="2" id="KW-1185">Reference proteome</keyword>
<name>A0ABV8WUB2_9BACI</name>
<evidence type="ECO:0000313" key="2">
    <source>
        <dbReference type="Proteomes" id="UP001595882"/>
    </source>
</evidence>
<dbReference type="SUPFAM" id="SSF53448">
    <property type="entry name" value="Nucleotide-diphospho-sugar transferases"/>
    <property type="match status" value="1"/>
</dbReference>
<organism evidence="1 2">
    <name type="scientific">Gracilibacillus xinjiangensis</name>
    <dbReference type="NCBI Taxonomy" id="1193282"/>
    <lineage>
        <taxon>Bacteria</taxon>
        <taxon>Bacillati</taxon>
        <taxon>Bacillota</taxon>
        <taxon>Bacilli</taxon>
        <taxon>Bacillales</taxon>
        <taxon>Bacillaceae</taxon>
        <taxon>Gracilibacillus</taxon>
    </lineage>
</organism>
<keyword evidence="1" id="KW-0808">Transferase</keyword>
<sequence length="235" mass="27057">MVRRIGKTVAFIPLREKSKSIPFKNIKDMNGRPLVYWVLDAAVHCKEIDMVVVSTDSKEIKSTVYQYGSEKIKVIGRSEEVSTDSANTESVMLEFASNYDFDDIILIQATSPLLTSEDLTKGIKKYRQITVDSVLSVVRQRRFIWEKSHHTMKPVNYNPSNRPRRQEIDGFLVENGAFYITSRNSLLKTQSRISGNVDAVEMREESYYEIDELNDWIIVENLLRNSIDQKPPAND</sequence>
<dbReference type="InterPro" id="IPR003329">
    <property type="entry name" value="Cytidylyl_trans"/>
</dbReference>
<dbReference type="InterPro" id="IPR050793">
    <property type="entry name" value="CMP-NeuNAc_synthase"/>
</dbReference>
<reference evidence="2" key="1">
    <citation type="journal article" date="2019" name="Int. J. Syst. Evol. Microbiol.">
        <title>The Global Catalogue of Microorganisms (GCM) 10K type strain sequencing project: providing services to taxonomists for standard genome sequencing and annotation.</title>
        <authorList>
            <consortium name="The Broad Institute Genomics Platform"/>
            <consortium name="The Broad Institute Genome Sequencing Center for Infectious Disease"/>
            <person name="Wu L."/>
            <person name="Ma J."/>
        </authorList>
    </citation>
    <scope>NUCLEOTIDE SEQUENCE [LARGE SCALE GENOMIC DNA]</scope>
    <source>
        <strain evidence="2">CCUG 37865</strain>
    </source>
</reference>
<comment type="caution">
    <text evidence="1">The sequence shown here is derived from an EMBL/GenBank/DDBJ whole genome shotgun (WGS) entry which is preliminary data.</text>
</comment>